<feature type="disulfide bond" evidence="8">
    <location>
        <begin position="115"/>
        <end position="119"/>
    </location>
</feature>
<dbReference type="InterPro" id="IPR001969">
    <property type="entry name" value="Aspartic_peptidase_AS"/>
</dbReference>
<dbReference type="EMBL" id="CAJOBR010007795">
    <property type="protein sequence ID" value="CAF4869253.1"/>
    <property type="molecule type" value="Genomic_DNA"/>
</dbReference>
<dbReference type="Pfam" id="PF00026">
    <property type="entry name" value="Asp"/>
    <property type="match status" value="1"/>
</dbReference>
<evidence type="ECO:0000256" key="3">
    <source>
        <dbReference type="ARBA" id="ARBA00022750"/>
    </source>
</evidence>
<keyword evidence="3 9" id="KW-0064">Aspartyl protease</keyword>
<feature type="disulfide bond" evidence="8">
    <location>
        <begin position="318"/>
        <end position="358"/>
    </location>
</feature>
<evidence type="ECO:0000256" key="10">
    <source>
        <dbReference type="SAM" id="MobiDB-lite"/>
    </source>
</evidence>
<dbReference type="FunFam" id="2.40.70.10:FF:000008">
    <property type="entry name" value="Cathepsin D"/>
    <property type="match status" value="1"/>
</dbReference>
<dbReference type="SUPFAM" id="SSF50630">
    <property type="entry name" value="Acid proteases"/>
    <property type="match status" value="1"/>
</dbReference>
<evidence type="ECO:0000256" key="9">
    <source>
        <dbReference type="RuleBase" id="RU000454"/>
    </source>
</evidence>
<dbReference type="InterPro" id="IPR033121">
    <property type="entry name" value="PEPTIDASE_A1"/>
</dbReference>
<feature type="active site" evidence="7">
    <location>
        <position position="283"/>
    </location>
</feature>
<evidence type="ECO:0000256" key="7">
    <source>
        <dbReference type="PIRSR" id="PIRSR601461-1"/>
    </source>
</evidence>
<evidence type="ECO:0000256" key="2">
    <source>
        <dbReference type="ARBA" id="ARBA00022670"/>
    </source>
</evidence>
<feature type="region of interest" description="Disordered" evidence="10">
    <location>
        <begin position="463"/>
        <end position="501"/>
    </location>
</feature>
<gene>
    <name evidence="13" type="ORF">QYT958_LOCUS28523</name>
</gene>
<evidence type="ECO:0000256" key="6">
    <source>
        <dbReference type="ARBA" id="ARBA00023180"/>
    </source>
</evidence>
<feature type="compositionally biased region" description="Low complexity" evidence="10">
    <location>
        <begin position="463"/>
        <end position="490"/>
    </location>
</feature>
<comment type="caution">
    <text evidence="13">The sequence shown here is derived from an EMBL/GenBank/DDBJ whole genome shotgun (WGS) entry which is preliminary data.</text>
</comment>
<dbReference type="PRINTS" id="PR00792">
    <property type="entry name" value="PEPSIN"/>
</dbReference>
<reference evidence="13" key="1">
    <citation type="submission" date="2021-02" db="EMBL/GenBank/DDBJ databases">
        <authorList>
            <person name="Nowell W R."/>
        </authorList>
    </citation>
    <scope>NUCLEOTIDE SEQUENCE</scope>
</reference>
<feature type="signal peptide" evidence="11">
    <location>
        <begin position="1"/>
        <end position="24"/>
    </location>
</feature>
<evidence type="ECO:0000313" key="13">
    <source>
        <dbReference type="EMBL" id="CAF4869253.1"/>
    </source>
</evidence>
<keyword evidence="11" id="KW-0732">Signal</keyword>
<evidence type="ECO:0000313" key="14">
    <source>
        <dbReference type="Proteomes" id="UP000663848"/>
    </source>
</evidence>
<feature type="domain" description="Peptidase A1" evidence="12">
    <location>
        <begin position="84"/>
        <end position="400"/>
    </location>
</feature>
<keyword evidence="4 9" id="KW-0378">Hydrolase</keyword>
<feature type="active site" evidence="7">
    <location>
        <position position="102"/>
    </location>
</feature>
<evidence type="ECO:0000256" key="5">
    <source>
        <dbReference type="ARBA" id="ARBA00023157"/>
    </source>
</evidence>
<protein>
    <recommendedName>
        <fullName evidence="12">Peptidase A1 domain-containing protein</fullName>
    </recommendedName>
</protein>
<proteinExistence type="inferred from homology"/>
<dbReference type="GO" id="GO:0005764">
    <property type="term" value="C:lysosome"/>
    <property type="evidence" value="ECO:0007669"/>
    <property type="project" value="TreeGrafter"/>
</dbReference>
<name>A0A821TCR4_9BILA</name>
<dbReference type="PROSITE" id="PS51767">
    <property type="entry name" value="PEPTIDASE_A1"/>
    <property type="match status" value="1"/>
</dbReference>
<keyword evidence="6" id="KW-0325">Glycoprotein</keyword>
<evidence type="ECO:0000259" key="12">
    <source>
        <dbReference type="PROSITE" id="PS51767"/>
    </source>
</evidence>
<dbReference type="PROSITE" id="PS00141">
    <property type="entry name" value="ASP_PROTEASE"/>
    <property type="match status" value="2"/>
</dbReference>
<evidence type="ECO:0000256" key="1">
    <source>
        <dbReference type="ARBA" id="ARBA00007447"/>
    </source>
</evidence>
<evidence type="ECO:0000256" key="4">
    <source>
        <dbReference type="ARBA" id="ARBA00022801"/>
    </source>
</evidence>
<dbReference type="InterPro" id="IPR001461">
    <property type="entry name" value="Aspartic_peptidase_A1"/>
</dbReference>
<dbReference type="PANTHER" id="PTHR47966:SF51">
    <property type="entry name" value="BETA-SITE APP-CLEAVING ENZYME, ISOFORM A-RELATED"/>
    <property type="match status" value="1"/>
</dbReference>
<comment type="similarity">
    <text evidence="1 9">Belongs to the peptidase A1 family.</text>
</comment>
<dbReference type="FunFam" id="2.40.70.10:FF:000002">
    <property type="entry name" value="Vacuolar aspartic proteinase"/>
    <property type="match status" value="1"/>
</dbReference>
<organism evidence="13 14">
    <name type="scientific">Rotaria socialis</name>
    <dbReference type="NCBI Taxonomy" id="392032"/>
    <lineage>
        <taxon>Eukaryota</taxon>
        <taxon>Metazoa</taxon>
        <taxon>Spiralia</taxon>
        <taxon>Gnathifera</taxon>
        <taxon>Rotifera</taxon>
        <taxon>Eurotatoria</taxon>
        <taxon>Bdelloidea</taxon>
        <taxon>Philodinida</taxon>
        <taxon>Philodinidae</taxon>
        <taxon>Rotaria</taxon>
    </lineage>
</organism>
<sequence length="509" mass="55458">MMLKVASTLLVMFIIVHLCENSVGNDIFRIAIRRARRPSSNKTNSTISTKIIANRQKSLSSYAKTSLATSSVNENLTNEFDVYFIGEISIGTPPQNFRIDFDTGSSDLWVPSSQCQWSCNGFNKYNSAESTTYVANGETFSISYGDGSSVSGFLSVDVVTINGMAVKSQTFAECTYLVGMTGDKNDGILGLAFPNLASDGEKPFFYNMWSQGLISQAIFSFYLNPDTSATSGGELIFGGADSSKYTGSITYISVSLEGYWEFPIASVRVGSKIVSSSTYAIADTGTTLIIGPTAQINSINIAMGATYDSQSQMYTVDCHKRSLSSLPNVTFTIGDRAFILTPLQYLWILGDQSTGYICYSVFSPSDSEDSNGNLFWILGDYFLYRYYSIFDINKKRVGFATSISYDWMPTVDSSLFPTSSTTTVSTTSTMKTTTSTARTTTVSTTSTMKTTISTARTTTVSTTKIELSSTTTTRTQPLTTTTTITETSPSPKRGNSTVHKRAIHFPYAL</sequence>
<accession>A0A821TCR4</accession>
<dbReference type="Proteomes" id="UP000663848">
    <property type="component" value="Unassembled WGS sequence"/>
</dbReference>
<keyword evidence="2 9" id="KW-0645">Protease</keyword>
<feature type="chain" id="PRO_5032928053" description="Peptidase A1 domain-containing protein" evidence="11">
    <location>
        <begin position="25"/>
        <end position="509"/>
    </location>
</feature>
<dbReference type="AlphaFoldDB" id="A0A821TCR4"/>
<evidence type="ECO:0000256" key="11">
    <source>
        <dbReference type="SAM" id="SignalP"/>
    </source>
</evidence>
<dbReference type="GO" id="GO:0006508">
    <property type="term" value="P:proteolysis"/>
    <property type="evidence" value="ECO:0007669"/>
    <property type="project" value="UniProtKB-KW"/>
</dbReference>
<dbReference type="Gene3D" id="2.40.70.10">
    <property type="entry name" value="Acid Proteases"/>
    <property type="match status" value="2"/>
</dbReference>
<dbReference type="GO" id="GO:0004190">
    <property type="term" value="F:aspartic-type endopeptidase activity"/>
    <property type="evidence" value="ECO:0007669"/>
    <property type="project" value="UniProtKB-KW"/>
</dbReference>
<dbReference type="PANTHER" id="PTHR47966">
    <property type="entry name" value="BETA-SITE APP-CLEAVING ENZYME, ISOFORM A-RELATED"/>
    <property type="match status" value="1"/>
</dbReference>
<keyword evidence="5 8" id="KW-1015">Disulfide bond</keyword>
<dbReference type="InterPro" id="IPR021109">
    <property type="entry name" value="Peptidase_aspartic_dom_sf"/>
</dbReference>
<evidence type="ECO:0000256" key="8">
    <source>
        <dbReference type="PIRSR" id="PIRSR601461-2"/>
    </source>
</evidence>